<dbReference type="PANTHER" id="PTHR30408:SF12">
    <property type="entry name" value="TYPE I RESTRICTION ENZYME MJAVIII SPECIFICITY SUBUNIT"/>
    <property type="match status" value="1"/>
</dbReference>
<evidence type="ECO:0000259" key="4">
    <source>
        <dbReference type="Pfam" id="PF01420"/>
    </source>
</evidence>
<keyword evidence="3" id="KW-0238">DNA-binding</keyword>
<dbReference type="CDD" id="cd17244">
    <property type="entry name" value="RMtype1_S_Apa101655I-TRD2-CR2_like"/>
    <property type="match status" value="1"/>
</dbReference>
<name>A0A8J3EA12_9GAMM</name>
<reference evidence="5" key="1">
    <citation type="journal article" date="2014" name="Int. J. Syst. Evol. Microbiol.">
        <title>Complete genome sequence of Corynebacterium casei LMG S-19264T (=DSM 44701T), isolated from a smear-ripened cheese.</title>
        <authorList>
            <consortium name="US DOE Joint Genome Institute (JGI-PGF)"/>
            <person name="Walter F."/>
            <person name="Albersmeier A."/>
            <person name="Kalinowski J."/>
            <person name="Ruckert C."/>
        </authorList>
    </citation>
    <scope>NUCLEOTIDE SEQUENCE</scope>
    <source>
        <strain evidence="5">CGMCC 1.15758</strain>
    </source>
</reference>
<feature type="domain" description="Type I restriction modification DNA specificity" evidence="4">
    <location>
        <begin position="207"/>
        <end position="358"/>
    </location>
</feature>
<dbReference type="EMBL" id="BMJS01000051">
    <property type="protein sequence ID" value="GGG07308.1"/>
    <property type="molecule type" value="Genomic_DNA"/>
</dbReference>
<organism evidence="5 6">
    <name type="scientific">Cysteiniphilum litorale</name>
    <dbReference type="NCBI Taxonomy" id="2056700"/>
    <lineage>
        <taxon>Bacteria</taxon>
        <taxon>Pseudomonadati</taxon>
        <taxon>Pseudomonadota</taxon>
        <taxon>Gammaproteobacteria</taxon>
        <taxon>Thiotrichales</taxon>
        <taxon>Fastidiosibacteraceae</taxon>
        <taxon>Cysteiniphilum</taxon>
    </lineage>
</organism>
<comment type="caution">
    <text evidence="5">The sequence shown here is derived from an EMBL/GenBank/DDBJ whole genome shotgun (WGS) entry which is preliminary data.</text>
</comment>
<keyword evidence="6" id="KW-1185">Reference proteome</keyword>
<dbReference type="SUPFAM" id="SSF116734">
    <property type="entry name" value="DNA methylase specificity domain"/>
    <property type="match status" value="2"/>
</dbReference>
<dbReference type="Gene3D" id="1.10.287.1120">
    <property type="entry name" value="Bipartite methylase S protein"/>
    <property type="match status" value="1"/>
</dbReference>
<accession>A0A8J3EA12</accession>
<protein>
    <recommendedName>
        <fullName evidence="4">Type I restriction modification DNA specificity domain-containing protein</fullName>
    </recommendedName>
</protein>
<dbReference type="CDD" id="cd17256">
    <property type="entry name" value="RMtype1_S_EcoJA65PI-TRD1-CR1_like"/>
    <property type="match status" value="1"/>
</dbReference>
<reference evidence="5" key="2">
    <citation type="submission" date="2020-09" db="EMBL/GenBank/DDBJ databases">
        <authorList>
            <person name="Sun Q."/>
            <person name="Zhou Y."/>
        </authorList>
    </citation>
    <scope>NUCLEOTIDE SEQUENCE</scope>
    <source>
        <strain evidence="5">CGMCC 1.15758</strain>
    </source>
</reference>
<gene>
    <name evidence="5" type="ORF">GCM10010995_26070</name>
</gene>
<dbReference type="Proteomes" id="UP000636949">
    <property type="component" value="Unassembled WGS sequence"/>
</dbReference>
<dbReference type="PANTHER" id="PTHR30408">
    <property type="entry name" value="TYPE-1 RESTRICTION ENZYME ECOKI SPECIFICITY PROTEIN"/>
    <property type="match status" value="1"/>
</dbReference>
<dbReference type="GO" id="GO:0003677">
    <property type="term" value="F:DNA binding"/>
    <property type="evidence" value="ECO:0007669"/>
    <property type="project" value="UniProtKB-KW"/>
</dbReference>
<sequence>MSEAKLPEGWKDYWLGDVVLKIGSGATPKGGGDSYKESGISLIRSQNILDFRFSVDGLAFIDYKQADKLKNVTVNSKDILLNITGDSVARCCIVPIDILPARVNQHVSIIRADSSKSYAEFIFYSLQGMKQELLQQSEIGATRKAITKVMLEKLPITLPPLPEQKAIAEVLSSLDDKIDLLHKQNQTLEDLAQTLFREWFIEKADDRWEVTSLSELFDIKIGRTPPRKEKIWFSNFEENNIKWVSIKDMAEQGVYTNKTSECLTKAAVEKFKIPVIAKDTVVLSFKMTLGRVKITGDNMLSNEAIAHFNAKCDNIDNIFLYLFLKTYPYQSLGSTSSIVTSINSAMIKDIQLALPDSRSMKRFNNTATPIFEKIYQNQKQINTLEQARDILLPKLMSGELRVAHD</sequence>
<comment type="similarity">
    <text evidence="1">Belongs to the type-I restriction system S methylase family.</text>
</comment>
<evidence type="ECO:0000313" key="6">
    <source>
        <dbReference type="Proteomes" id="UP000636949"/>
    </source>
</evidence>
<dbReference type="InterPro" id="IPR000055">
    <property type="entry name" value="Restrct_endonuc_typeI_TRD"/>
</dbReference>
<proteinExistence type="inferred from homology"/>
<dbReference type="InterPro" id="IPR044946">
    <property type="entry name" value="Restrct_endonuc_typeI_TRD_sf"/>
</dbReference>
<evidence type="ECO:0000313" key="5">
    <source>
        <dbReference type="EMBL" id="GGG07308.1"/>
    </source>
</evidence>
<dbReference type="RefSeq" id="WP_117003934.1">
    <property type="nucleotide sequence ID" value="NZ_BMJS01000051.1"/>
</dbReference>
<keyword evidence="2" id="KW-0680">Restriction system</keyword>
<feature type="domain" description="Type I restriction modification DNA specificity" evidence="4">
    <location>
        <begin position="7"/>
        <end position="189"/>
    </location>
</feature>
<dbReference type="Gene3D" id="3.90.220.20">
    <property type="entry name" value="DNA methylase specificity domains"/>
    <property type="match status" value="2"/>
</dbReference>
<dbReference type="GO" id="GO:0009307">
    <property type="term" value="P:DNA restriction-modification system"/>
    <property type="evidence" value="ECO:0007669"/>
    <property type="project" value="UniProtKB-KW"/>
</dbReference>
<dbReference type="InterPro" id="IPR052021">
    <property type="entry name" value="Type-I_RS_S_subunit"/>
</dbReference>
<dbReference type="OrthoDB" id="9798929at2"/>
<dbReference type="Pfam" id="PF01420">
    <property type="entry name" value="Methylase_S"/>
    <property type="match status" value="2"/>
</dbReference>
<evidence type="ECO:0000256" key="3">
    <source>
        <dbReference type="ARBA" id="ARBA00023125"/>
    </source>
</evidence>
<evidence type="ECO:0000256" key="1">
    <source>
        <dbReference type="ARBA" id="ARBA00010923"/>
    </source>
</evidence>
<dbReference type="AlphaFoldDB" id="A0A8J3EA12"/>
<evidence type="ECO:0000256" key="2">
    <source>
        <dbReference type="ARBA" id="ARBA00022747"/>
    </source>
</evidence>